<gene>
    <name evidence="2" type="ORF">E1B28_002251</name>
</gene>
<sequence length="182" mass="20419">MNLTLSGNFLKCTYTDDNGRVVYKVHTSSTYPGNSTTISKVLPDDIPRGASENGKGSGDRFAHLARIDWKVVYSTLVRGGEETSAKTFFRREGISGALGRNRIFVGDDGREYRWLLGACTSELELNDEYKTPVAKFDRRNVGSVFGFGKKRPAVLKNFPAGEHMVDLIMLTFLYIEHVRRDD</sequence>
<feature type="domain" description="DUF6593" evidence="1">
    <location>
        <begin position="10"/>
        <end position="181"/>
    </location>
</feature>
<reference evidence="2" key="1">
    <citation type="journal article" date="2021" name="Genome Biol. Evol.">
        <title>The assembled and annotated genome of the fairy-ring fungus Marasmius oreades.</title>
        <authorList>
            <person name="Hiltunen M."/>
            <person name="Ament-Velasquez S.L."/>
            <person name="Johannesson H."/>
        </authorList>
    </citation>
    <scope>NUCLEOTIDE SEQUENCE</scope>
    <source>
        <strain evidence="2">03SP1</strain>
    </source>
</reference>
<dbReference type="OrthoDB" id="3360976at2759"/>
<evidence type="ECO:0000313" key="3">
    <source>
        <dbReference type="Proteomes" id="UP001049176"/>
    </source>
</evidence>
<proteinExistence type="predicted"/>
<dbReference type="Pfam" id="PF20236">
    <property type="entry name" value="DUF6593"/>
    <property type="match status" value="1"/>
</dbReference>
<accession>A0A9P7RMZ3</accession>
<dbReference type="InterPro" id="IPR046528">
    <property type="entry name" value="DUF6593"/>
</dbReference>
<evidence type="ECO:0000313" key="2">
    <source>
        <dbReference type="EMBL" id="KAG7086287.1"/>
    </source>
</evidence>
<dbReference type="AlphaFoldDB" id="A0A9P7RMZ3"/>
<evidence type="ECO:0000259" key="1">
    <source>
        <dbReference type="Pfam" id="PF20236"/>
    </source>
</evidence>
<dbReference type="EMBL" id="CM032190">
    <property type="protein sequence ID" value="KAG7086287.1"/>
    <property type="molecule type" value="Genomic_DNA"/>
</dbReference>
<comment type="caution">
    <text evidence="2">The sequence shown here is derived from an EMBL/GenBank/DDBJ whole genome shotgun (WGS) entry which is preliminary data.</text>
</comment>
<protein>
    <recommendedName>
        <fullName evidence="1">DUF6593 domain-containing protein</fullName>
    </recommendedName>
</protein>
<dbReference type="KEGG" id="more:E1B28_002251"/>
<organism evidence="2 3">
    <name type="scientific">Marasmius oreades</name>
    <name type="common">fairy-ring Marasmius</name>
    <dbReference type="NCBI Taxonomy" id="181124"/>
    <lineage>
        <taxon>Eukaryota</taxon>
        <taxon>Fungi</taxon>
        <taxon>Dikarya</taxon>
        <taxon>Basidiomycota</taxon>
        <taxon>Agaricomycotina</taxon>
        <taxon>Agaricomycetes</taxon>
        <taxon>Agaricomycetidae</taxon>
        <taxon>Agaricales</taxon>
        <taxon>Marasmiineae</taxon>
        <taxon>Marasmiaceae</taxon>
        <taxon>Marasmius</taxon>
    </lineage>
</organism>
<dbReference type="RefSeq" id="XP_043002758.1">
    <property type="nucleotide sequence ID" value="XM_043159159.1"/>
</dbReference>
<keyword evidence="3" id="KW-1185">Reference proteome</keyword>
<name>A0A9P7RMZ3_9AGAR</name>
<dbReference type="Proteomes" id="UP001049176">
    <property type="component" value="Chromosome 10"/>
</dbReference>
<dbReference type="GeneID" id="66071327"/>